<comment type="caution">
    <text evidence="5">Lacks conserved residue(s) required for the propagation of feature annotation.</text>
</comment>
<organism evidence="6 7">
    <name type="scientific">Cephalotus follicularis</name>
    <name type="common">Albany pitcher plant</name>
    <dbReference type="NCBI Taxonomy" id="3775"/>
    <lineage>
        <taxon>Eukaryota</taxon>
        <taxon>Viridiplantae</taxon>
        <taxon>Streptophyta</taxon>
        <taxon>Embryophyta</taxon>
        <taxon>Tracheophyta</taxon>
        <taxon>Spermatophyta</taxon>
        <taxon>Magnoliopsida</taxon>
        <taxon>eudicotyledons</taxon>
        <taxon>Gunneridae</taxon>
        <taxon>Pentapetalae</taxon>
        <taxon>rosids</taxon>
        <taxon>fabids</taxon>
        <taxon>Oxalidales</taxon>
        <taxon>Cephalotaceae</taxon>
        <taxon>Cephalotus</taxon>
    </lineage>
</organism>
<comment type="similarity">
    <text evidence="5">Belongs to the SURF1 family.</text>
</comment>
<evidence type="ECO:0000313" key="6">
    <source>
        <dbReference type="EMBL" id="GAV91965.1"/>
    </source>
</evidence>
<reference evidence="7" key="1">
    <citation type="submission" date="2016-04" db="EMBL/GenBank/DDBJ databases">
        <title>Cephalotus genome sequencing.</title>
        <authorList>
            <person name="Fukushima K."/>
            <person name="Hasebe M."/>
            <person name="Fang X."/>
        </authorList>
    </citation>
    <scope>NUCLEOTIDE SEQUENCE [LARGE SCALE GENOMIC DNA]</scope>
    <source>
        <strain evidence="7">cv. St1</strain>
    </source>
</reference>
<dbReference type="Proteomes" id="UP000187406">
    <property type="component" value="Unassembled WGS sequence"/>
</dbReference>
<evidence type="ECO:0000313" key="7">
    <source>
        <dbReference type="Proteomes" id="UP000187406"/>
    </source>
</evidence>
<comment type="caution">
    <text evidence="6">The sequence shown here is derived from an EMBL/GenBank/DDBJ whole genome shotgun (WGS) entry which is preliminary data.</text>
</comment>
<evidence type="ECO:0000256" key="1">
    <source>
        <dbReference type="ARBA" id="ARBA00004370"/>
    </source>
</evidence>
<evidence type="ECO:0000256" key="3">
    <source>
        <dbReference type="ARBA" id="ARBA00022989"/>
    </source>
</evidence>
<sequence>MAPTLILRTLTSLRGCGAGGGGAHSFLRKHCVPHSSFSSSVPAISSVLQSQSPSQAEKGRRSIWSTCWLFLPGAITFGLGTWQIFRRQDKVKMLEYRQKRLQMEPIRLNDIYSSLEKSESLEFRRVVCIGVFDKDRSIYVGPRSRSISGVAVNGYYVITPLMPVPNNPDSVQSTVLVNRGWVPRDWKDKPLEIPHDSQQHADIASLSVQYGEQSTWWRFWSKKPKIVE</sequence>
<comment type="function">
    <text evidence="5">Probably involved in the biogenesis of the COX complex.</text>
</comment>
<dbReference type="STRING" id="3775.A0A1Q3DHS6"/>
<feature type="transmembrane region" description="Helical" evidence="5">
    <location>
        <begin position="63"/>
        <end position="85"/>
    </location>
</feature>
<protein>
    <recommendedName>
        <fullName evidence="5">SURF1-like protein</fullName>
    </recommendedName>
</protein>
<dbReference type="PANTHER" id="PTHR23427:SF2">
    <property type="entry name" value="SURFEIT LOCUS PROTEIN 1"/>
    <property type="match status" value="1"/>
</dbReference>
<feature type="non-terminal residue" evidence="6">
    <location>
        <position position="228"/>
    </location>
</feature>
<evidence type="ECO:0000256" key="2">
    <source>
        <dbReference type="ARBA" id="ARBA00022692"/>
    </source>
</evidence>
<proteinExistence type="inferred from homology"/>
<dbReference type="InterPro" id="IPR002994">
    <property type="entry name" value="Surf1/Shy1"/>
</dbReference>
<keyword evidence="5" id="KW-0999">Mitochondrion inner membrane</keyword>
<dbReference type="InParanoid" id="A0A1Q3DHS6"/>
<keyword evidence="3 5" id="KW-1133">Transmembrane helix</keyword>
<keyword evidence="2 5" id="KW-0812">Transmembrane</keyword>
<evidence type="ECO:0000256" key="4">
    <source>
        <dbReference type="ARBA" id="ARBA00023136"/>
    </source>
</evidence>
<dbReference type="AlphaFoldDB" id="A0A1Q3DHS6"/>
<dbReference type="InterPro" id="IPR045214">
    <property type="entry name" value="Surf1/Surf4"/>
</dbReference>
<keyword evidence="5" id="KW-0496">Mitochondrion</keyword>
<comment type="subcellular location">
    <subcellularLocation>
        <location evidence="1">Membrane</location>
    </subcellularLocation>
    <subcellularLocation>
        <location evidence="5">Mitochondrion inner membrane</location>
        <topology evidence="5">Multi-pass membrane protein</topology>
    </subcellularLocation>
</comment>
<dbReference type="PROSITE" id="PS50895">
    <property type="entry name" value="SURF1"/>
    <property type="match status" value="1"/>
</dbReference>
<dbReference type="Pfam" id="PF02104">
    <property type="entry name" value="SURF1"/>
    <property type="match status" value="1"/>
</dbReference>
<accession>A0A1Q3DHS6</accession>
<dbReference type="OrthoDB" id="10040024at2759"/>
<dbReference type="CDD" id="cd06662">
    <property type="entry name" value="SURF1"/>
    <property type="match status" value="1"/>
</dbReference>
<evidence type="ECO:0000256" key="5">
    <source>
        <dbReference type="RuleBase" id="RU363076"/>
    </source>
</evidence>
<dbReference type="GO" id="GO:0005743">
    <property type="term" value="C:mitochondrial inner membrane"/>
    <property type="evidence" value="ECO:0007669"/>
    <property type="project" value="UniProtKB-SubCell"/>
</dbReference>
<keyword evidence="7" id="KW-1185">Reference proteome</keyword>
<dbReference type="PANTHER" id="PTHR23427">
    <property type="entry name" value="SURFEIT LOCUS PROTEIN"/>
    <property type="match status" value="1"/>
</dbReference>
<dbReference type="EMBL" id="BDDD01008466">
    <property type="protein sequence ID" value="GAV91965.1"/>
    <property type="molecule type" value="Genomic_DNA"/>
</dbReference>
<name>A0A1Q3DHS6_CEPFO</name>
<keyword evidence="4 5" id="KW-0472">Membrane</keyword>
<gene>
    <name evidence="6" type="ORF">CFOL_v3_35349</name>
</gene>